<dbReference type="AlphaFoldDB" id="A0A174DS49"/>
<dbReference type="EMBL" id="MAPZ01000017">
    <property type="protein sequence ID" value="OBY11056.1"/>
    <property type="molecule type" value="Genomic_DNA"/>
</dbReference>
<comment type="similarity">
    <text evidence="1 6">Belongs to the metallo-dependent hydrolases superfamily. Adenine deaminase family.</text>
</comment>
<dbReference type="SUPFAM" id="SSF51338">
    <property type="entry name" value="Composite domain of metallo-dependent hydrolases"/>
    <property type="match status" value="1"/>
</dbReference>
<comment type="catalytic activity">
    <reaction evidence="5 6">
        <text>adenine + H2O + H(+) = hypoxanthine + NH4(+)</text>
        <dbReference type="Rhea" id="RHEA:23688"/>
        <dbReference type="ChEBI" id="CHEBI:15377"/>
        <dbReference type="ChEBI" id="CHEBI:15378"/>
        <dbReference type="ChEBI" id="CHEBI:16708"/>
        <dbReference type="ChEBI" id="CHEBI:17368"/>
        <dbReference type="ChEBI" id="CHEBI:28938"/>
        <dbReference type="EC" id="3.5.4.2"/>
    </reaction>
</comment>
<accession>A0A174DS49</accession>
<reference evidence="9 10" key="1">
    <citation type="submission" date="2016-06" db="EMBL/GenBank/DDBJ databases">
        <authorList>
            <person name="Kjaerup R.B."/>
            <person name="Dalgaard T.S."/>
            <person name="Juul-Madsen H.R."/>
        </authorList>
    </citation>
    <scope>NUCLEOTIDE SEQUENCE [LARGE SCALE GENOMIC DNA]</scope>
    <source>
        <strain evidence="9 10">373-A1</strain>
    </source>
</reference>
<dbReference type="InterPro" id="IPR026912">
    <property type="entry name" value="Adenine_deam_C"/>
</dbReference>
<feature type="domain" description="Adenine deaminase C-terminal" evidence="8">
    <location>
        <begin position="419"/>
        <end position="585"/>
    </location>
</feature>
<sequence>MWILPNDKKGLIEAANGKREYDLVIKNGKIVNVFTGEIYEGEVGIYEKHIGDVTCSIDEEREPLKGKKYYDAEGKYVIPGLIDAHIHIESTLLTPRNFAKAVTAHGTTTVVTDPHEIGNVHGIRGVKYMHDSSEGLPMRQYILAPSCVPAVQGLENAGAEFDEKDIEEMLDLERVIGIGEVMDFIGVIDNDERMVKIVEAAEKRNMFIQGHAPSLTGKQLSSYLCAGILSCHESRNEIEARDKMRKGMYVDARESSISKDVTKIVKGVKDFRYLTNLTLCTDDREVDEILTSGHMNDVVKTAVKAGLNPIDAIRCATLNNARELGIRNLGALAPGYLADIVVLEDFESFKVNAVVFEGEIVAEEGKLLKEIEDIKYDIEEENSVHVKELKIEDFMLKAPIEEGKIKTKIIQYRSQISSVTDFIEKELSVKDGYIDLSGEEDLKFVIVINRHGKDENKSIAVVKNFGLTKGALGSTISHDSHNLTIVYEDPKEALLVANDLIQMGGGLSCVENGELKEHLQLKVAGLMSNKEAEELSKAANKMKKAIRELGITEMPNPLLRVVTLALPVIPCAKMSDCGVVDVLNKKLVNIFE</sequence>
<dbReference type="GO" id="GO:0006146">
    <property type="term" value="P:adenine catabolic process"/>
    <property type="evidence" value="ECO:0007669"/>
    <property type="project" value="InterPro"/>
</dbReference>
<dbReference type="Gene3D" id="3.20.20.140">
    <property type="entry name" value="Metal-dependent hydrolases"/>
    <property type="match status" value="1"/>
</dbReference>
<keyword evidence="10" id="KW-1185">Reference proteome</keyword>
<dbReference type="HAMAP" id="MF_01518">
    <property type="entry name" value="Adenine_deamin"/>
    <property type="match status" value="1"/>
</dbReference>
<dbReference type="InterPro" id="IPR032466">
    <property type="entry name" value="Metal_Hydrolase"/>
</dbReference>
<dbReference type="RefSeq" id="WP_055254148.1">
    <property type="nucleotide sequence ID" value="NZ_CYZW01000005.1"/>
</dbReference>
<name>A0A174DS49_9CLOT</name>
<keyword evidence="3 6" id="KW-0378">Hydrolase</keyword>
<dbReference type="InterPro" id="IPR006679">
    <property type="entry name" value="Adenine_deam"/>
</dbReference>
<evidence type="ECO:0000256" key="6">
    <source>
        <dbReference type="HAMAP-Rule" id="MF_01518"/>
    </source>
</evidence>
<protein>
    <recommendedName>
        <fullName evidence="2 6">Adenine deaminase</fullName>
        <shortName evidence="6">Adenase</shortName>
        <shortName evidence="6">Adenine aminase</shortName>
        <ecNumber evidence="2 6">3.5.4.2</ecNumber>
    </recommendedName>
</protein>
<comment type="caution">
    <text evidence="9">The sequence shown here is derived from an EMBL/GenBank/DDBJ whole genome shotgun (WGS) entry which is preliminary data.</text>
</comment>
<dbReference type="OrthoDB" id="9775607at2"/>
<dbReference type="GO" id="GO:0000034">
    <property type="term" value="F:adenine deaminase activity"/>
    <property type="evidence" value="ECO:0007669"/>
    <property type="project" value="UniProtKB-UniRule"/>
</dbReference>
<evidence type="ECO:0000313" key="9">
    <source>
        <dbReference type="EMBL" id="OBY11056.1"/>
    </source>
</evidence>
<evidence type="ECO:0000259" key="8">
    <source>
        <dbReference type="Pfam" id="PF13382"/>
    </source>
</evidence>
<evidence type="ECO:0000256" key="1">
    <source>
        <dbReference type="ARBA" id="ARBA00006773"/>
    </source>
</evidence>
<dbReference type="SUPFAM" id="SSF51556">
    <property type="entry name" value="Metallo-dependent hydrolases"/>
    <property type="match status" value="1"/>
</dbReference>
<evidence type="ECO:0000313" key="10">
    <source>
        <dbReference type="Proteomes" id="UP000092714"/>
    </source>
</evidence>
<dbReference type="eggNOG" id="COG1001">
    <property type="taxonomic scope" value="Bacteria"/>
</dbReference>
<dbReference type="Proteomes" id="UP000092714">
    <property type="component" value="Unassembled WGS sequence"/>
</dbReference>
<dbReference type="InterPro" id="IPR006680">
    <property type="entry name" value="Amidohydro-rel"/>
</dbReference>
<dbReference type="Pfam" id="PF01979">
    <property type="entry name" value="Amidohydro_1"/>
    <property type="match status" value="1"/>
</dbReference>
<feature type="domain" description="Amidohydrolase-related" evidence="7">
    <location>
        <begin position="76"/>
        <end position="361"/>
    </location>
</feature>
<dbReference type="Gene3D" id="2.30.40.10">
    <property type="entry name" value="Urease, subunit C, domain 1"/>
    <property type="match status" value="1"/>
</dbReference>
<dbReference type="EC" id="3.5.4.2" evidence="2 6"/>
<comment type="cofactor">
    <cofactor evidence="6">
        <name>Mn(2+)</name>
        <dbReference type="ChEBI" id="CHEBI:29035"/>
    </cofactor>
</comment>
<dbReference type="InterPro" id="IPR011059">
    <property type="entry name" value="Metal-dep_hydrolase_composite"/>
</dbReference>
<organism evidence="9 10">
    <name type="scientific">Clostridium paraputrificum</name>
    <dbReference type="NCBI Taxonomy" id="29363"/>
    <lineage>
        <taxon>Bacteria</taxon>
        <taxon>Bacillati</taxon>
        <taxon>Bacillota</taxon>
        <taxon>Clostridia</taxon>
        <taxon>Eubacteriales</taxon>
        <taxon>Clostridiaceae</taxon>
        <taxon>Clostridium</taxon>
    </lineage>
</organism>
<evidence type="ECO:0000256" key="4">
    <source>
        <dbReference type="ARBA" id="ARBA00023211"/>
    </source>
</evidence>
<evidence type="ECO:0000256" key="3">
    <source>
        <dbReference type="ARBA" id="ARBA00022801"/>
    </source>
</evidence>
<dbReference type="NCBIfam" id="TIGR01178">
    <property type="entry name" value="ade"/>
    <property type="match status" value="1"/>
</dbReference>
<gene>
    <name evidence="6" type="primary">ade</name>
    <name evidence="9" type="ORF">CP373A1_07840</name>
</gene>
<evidence type="ECO:0000256" key="5">
    <source>
        <dbReference type="ARBA" id="ARBA00047720"/>
    </source>
</evidence>
<dbReference type="Pfam" id="PF13382">
    <property type="entry name" value="Adenine_deam_C"/>
    <property type="match status" value="1"/>
</dbReference>
<evidence type="ECO:0000256" key="2">
    <source>
        <dbReference type="ARBA" id="ARBA00012782"/>
    </source>
</evidence>
<proteinExistence type="inferred from homology"/>
<keyword evidence="4 6" id="KW-0464">Manganese</keyword>
<dbReference type="PANTHER" id="PTHR11113">
    <property type="entry name" value="N-ACETYLGLUCOSAMINE-6-PHOSPHATE DEACETYLASE"/>
    <property type="match status" value="1"/>
</dbReference>
<dbReference type="PANTHER" id="PTHR11113:SF2">
    <property type="entry name" value="ADENINE DEAMINASE"/>
    <property type="match status" value="1"/>
</dbReference>
<evidence type="ECO:0000259" key="7">
    <source>
        <dbReference type="Pfam" id="PF01979"/>
    </source>
</evidence>